<dbReference type="Proteomes" id="UP001500831">
    <property type="component" value="Unassembled WGS sequence"/>
</dbReference>
<keyword evidence="1" id="KW-0233">DNA recombination</keyword>
<dbReference type="CDD" id="cd01189">
    <property type="entry name" value="INT_ICEBs1_C_like"/>
    <property type="match status" value="1"/>
</dbReference>
<dbReference type="RefSeq" id="WP_344975538.1">
    <property type="nucleotide sequence ID" value="NZ_BAAAVI010000036.1"/>
</dbReference>
<organism evidence="3 4">
    <name type="scientific">Streptosporangium fragile</name>
    <dbReference type="NCBI Taxonomy" id="46186"/>
    <lineage>
        <taxon>Bacteria</taxon>
        <taxon>Bacillati</taxon>
        <taxon>Actinomycetota</taxon>
        <taxon>Actinomycetes</taxon>
        <taxon>Streptosporangiales</taxon>
        <taxon>Streptosporangiaceae</taxon>
        <taxon>Streptosporangium</taxon>
    </lineage>
</organism>
<evidence type="ECO:0000256" key="1">
    <source>
        <dbReference type="ARBA" id="ARBA00023172"/>
    </source>
</evidence>
<dbReference type="SUPFAM" id="SSF56349">
    <property type="entry name" value="DNA breaking-rejoining enzymes"/>
    <property type="match status" value="1"/>
</dbReference>
<comment type="caution">
    <text evidence="3">The sequence shown here is derived from an EMBL/GenBank/DDBJ whole genome shotgun (WGS) entry which is preliminary data.</text>
</comment>
<dbReference type="InterPro" id="IPR002104">
    <property type="entry name" value="Integrase_catalytic"/>
</dbReference>
<dbReference type="Gene3D" id="1.10.443.10">
    <property type="entry name" value="Intergrase catalytic core"/>
    <property type="match status" value="1"/>
</dbReference>
<dbReference type="EMBL" id="BAAAVI010000036">
    <property type="protein sequence ID" value="GAA2884128.1"/>
    <property type="molecule type" value="Genomic_DNA"/>
</dbReference>
<evidence type="ECO:0000313" key="4">
    <source>
        <dbReference type="Proteomes" id="UP001500831"/>
    </source>
</evidence>
<gene>
    <name evidence="3" type="ORF">GCM10010517_47430</name>
</gene>
<evidence type="ECO:0000313" key="3">
    <source>
        <dbReference type="EMBL" id="GAA2884128.1"/>
    </source>
</evidence>
<proteinExistence type="predicted"/>
<dbReference type="Pfam" id="PF00589">
    <property type="entry name" value="Phage_integrase"/>
    <property type="match status" value="1"/>
</dbReference>
<keyword evidence="4" id="KW-1185">Reference proteome</keyword>
<evidence type="ECO:0000259" key="2">
    <source>
        <dbReference type="PROSITE" id="PS51898"/>
    </source>
</evidence>
<dbReference type="PROSITE" id="PS51898">
    <property type="entry name" value="TYR_RECOMBINASE"/>
    <property type="match status" value="1"/>
</dbReference>
<feature type="domain" description="Tyr recombinase" evidence="2">
    <location>
        <begin position="1"/>
        <end position="176"/>
    </location>
</feature>
<name>A0ABN3W1X6_9ACTN</name>
<dbReference type="InterPro" id="IPR011010">
    <property type="entry name" value="DNA_brk_join_enz"/>
</dbReference>
<reference evidence="3 4" key="1">
    <citation type="journal article" date="2019" name="Int. J. Syst. Evol. Microbiol.">
        <title>The Global Catalogue of Microorganisms (GCM) 10K type strain sequencing project: providing services to taxonomists for standard genome sequencing and annotation.</title>
        <authorList>
            <consortium name="The Broad Institute Genomics Platform"/>
            <consortium name="The Broad Institute Genome Sequencing Center for Infectious Disease"/>
            <person name="Wu L."/>
            <person name="Ma J."/>
        </authorList>
    </citation>
    <scope>NUCLEOTIDE SEQUENCE [LARGE SCALE GENOMIC DNA]</scope>
    <source>
        <strain evidence="3 4">JCM 6242</strain>
    </source>
</reference>
<dbReference type="InterPro" id="IPR013762">
    <property type="entry name" value="Integrase-like_cat_sf"/>
</dbReference>
<protein>
    <recommendedName>
        <fullName evidence="2">Tyr recombinase domain-containing protein</fullName>
    </recommendedName>
</protein>
<sequence length="197" mass="21682">MSRSIPRSCHKIFNTGLTVNRIDFLRKTLTVDRQIVQGGLFDTPKTKASAPTIPLPETVINAPAQHLADYPAKDHEVTWVDGRKEVVRLVFTSSRGNSLRRSTFNPAWHRAAGTCDLPDGASFHALRHTYASLLIARNASPKVVQVRVGLASIAETMDTYGHLYPESEEVTRAAIDDALSVDKDASVDKLMTQEQSA</sequence>
<accession>A0ABN3W1X6</accession>